<comment type="pathway">
    <text evidence="1">Siderophore biosynthesis.</text>
</comment>
<feature type="domain" description="Aerobactin siderophore biosynthesis IucA/IucC N-terminal" evidence="4">
    <location>
        <begin position="143"/>
        <end position="393"/>
    </location>
</feature>
<dbReference type="OrthoDB" id="495728at2"/>
<dbReference type="InterPro" id="IPR022770">
    <property type="entry name" value="IucA/IucC-like_C"/>
</dbReference>
<dbReference type="Pfam" id="PF06276">
    <property type="entry name" value="FhuF"/>
    <property type="match status" value="1"/>
</dbReference>
<keyword evidence="7" id="KW-1185">Reference proteome</keyword>
<dbReference type="Gene3D" id="3.30.310.280">
    <property type="match status" value="1"/>
</dbReference>
<evidence type="ECO:0000313" key="7">
    <source>
        <dbReference type="Proteomes" id="UP000314251"/>
    </source>
</evidence>
<dbReference type="InterPro" id="IPR037455">
    <property type="entry name" value="LucA/IucC-like"/>
</dbReference>
<feature type="domain" description="Aerobactin siderophore biosynthesis IucA/IucC-like C-terminal" evidence="5">
    <location>
        <begin position="414"/>
        <end position="572"/>
    </location>
</feature>
<evidence type="ECO:0000256" key="1">
    <source>
        <dbReference type="ARBA" id="ARBA00004924"/>
    </source>
</evidence>
<dbReference type="GO" id="GO:0016881">
    <property type="term" value="F:acid-amino acid ligase activity"/>
    <property type="evidence" value="ECO:0007669"/>
    <property type="project" value="UniProtKB-ARBA"/>
</dbReference>
<dbReference type="RefSeq" id="WP_139675454.1">
    <property type="nucleotide sequence ID" value="NZ_VDLY02000031.1"/>
</dbReference>
<dbReference type="PANTHER" id="PTHR34384">
    <property type="entry name" value="L-2,3-DIAMINOPROPANOATE--CITRATE LIGASE"/>
    <property type="match status" value="1"/>
</dbReference>
<evidence type="ECO:0000256" key="3">
    <source>
        <dbReference type="SAM" id="MobiDB-lite"/>
    </source>
</evidence>
<proteinExistence type="inferred from homology"/>
<accession>A0A5N5ZSE7</accession>
<evidence type="ECO:0000259" key="4">
    <source>
        <dbReference type="Pfam" id="PF04183"/>
    </source>
</evidence>
<sequence>MTPTSTTQDTVAHLNPGHWAQANRLLIRKAIAEFSHERLLTPKQQPDGRYAVHSDDGATAYRFAARHLALDHWLIDPATLTRERAGEPLPLDALDLVLEFRTSLNLSDEILPVYLEEIGSTLASAAYRLAHRTHSAPELAAADFQTIEAGMFEGHPCFVANNGRLGFDSAEFHAYAPETGAPVHLTWLAARRDRATFTACADLDYEQLIAGELGETERAALAQRLTDQGLNPDDYYLLPTHPWQWQNKISVTFAAEVAQRHLVYLGTSEDRYRAQQSIRTFFNQDHPEKHYVKTALSVLNMGFVRGLSARYMRVTPAINDWLYELLANDDVLARYGFGILRERAAIGYHHRHFEEAAKKGSSYLKMLAALWRESPVPTLAPGQRLATMASLLHADPEGPSLVGGLIRESGLPAEQWLRRYVDAYLIPVVHCAYAHDLMFMPHGENVILVLENGVPVRILMKDLAEEIALLNEDAELPEDVERIRFPTPREDIWPLTVFTDVFDCFFRFLNGHLVNDGLLDEDTFWRTVAEAVADYQRSVPELAEKFQRYDLFAAGFHRVCLNRLQLKNNQQMVNIEEPDEDESHLVGQLDNPLADHRPAPAEAQSSGS</sequence>
<evidence type="ECO:0000259" key="5">
    <source>
        <dbReference type="Pfam" id="PF06276"/>
    </source>
</evidence>
<dbReference type="GO" id="GO:0019290">
    <property type="term" value="P:siderophore biosynthetic process"/>
    <property type="evidence" value="ECO:0007669"/>
    <property type="project" value="InterPro"/>
</dbReference>
<dbReference type="EMBL" id="VDLY02000031">
    <property type="protein sequence ID" value="KAB8157868.1"/>
    <property type="molecule type" value="Genomic_DNA"/>
</dbReference>
<dbReference type="InterPro" id="IPR007310">
    <property type="entry name" value="Aerobactin_biosyn_IucA/IucC_N"/>
</dbReference>
<dbReference type="Gene3D" id="6.10.250.3370">
    <property type="match status" value="1"/>
</dbReference>
<comment type="similarity">
    <text evidence="2">Belongs to the IucA/IucC family.</text>
</comment>
<protein>
    <submittedName>
        <fullName evidence="6">IucA/IucC family siderophore biosynthesis protein</fullName>
    </submittedName>
</protein>
<dbReference type="PANTHER" id="PTHR34384:SF6">
    <property type="entry name" value="STAPHYLOFERRIN B SYNTHASE"/>
    <property type="match status" value="1"/>
</dbReference>
<feature type="region of interest" description="Disordered" evidence="3">
    <location>
        <begin position="578"/>
        <end position="608"/>
    </location>
</feature>
<dbReference type="Proteomes" id="UP000314251">
    <property type="component" value="Unassembled WGS sequence"/>
</dbReference>
<evidence type="ECO:0000313" key="6">
    <source>
        <dbReference type="EMBL" id="KAB8157868.1"/>
    </source>
</evidence>
<organism evidence="6 7">
    <name type="scientific">Streptomyces mimosae</name>
    <dbReference type="NCBI Taxonomy" id="2586635"/>
    <lineage>
        <taxon>Bacteria</taxon>
        <taxon>Bacillati</taxon>
        <taxon>Actinomycetota</taxon>
        <taxon>Actinomycetes</taxon>
        <taxon>Kitasatosporales</taxon>
        <taxon>Streptomycetaceae</taxon>
        <taxon>Streptomyces</taxon>
    </lineage>
</organism>
<dbReference type="AlphaFoldDB" id="A0A5N5ZSE7"/>
<comment type="caution">
    <text evidence="6">The sequence shown here is derived from an EMBL/GenBank/DDBJ whole genome shotgun (WGS) entry which is preliminary data.</text>
</comment>
<gene>
    <name evidence="6" type="ORF">FH607_030010</name>
</gene>
<dbReference type="Pfam" id="PF04183">
    <property type="entry name" value="IucA_IucC"/>
    <property type="match status" value="1"/>
</dbReference>
<dbReference type="Gene3D" id="1.10.510.40">
    <property type="match status" value="1"/>
</dbReference>
<evidence type="ECO:0000256" key="2">
    <source>
        <dbReference type="ARBA" id="ARBA00007832"/>
    </source>
</evidence>
<reference evidence="6" key="1">
    <citation type="submission" date="2019-10" db="EMBL/GenBank/DDBJ databases">
        <title>Nonomuraea sp. nov., isolated from Phyllanthus amarus.</title>
        <authorList>
            <person name="Klykleung N."/>
            <person name="Tanasupawat S."/>
        </authorList>
    </citation>
    <scope>NUCLEOTIDE SEQUENCE [LARGE SCALE GENOMIC DNA]</scope>
    <source>
        <strain evidence="6">3MP-10</strain>
    </source>
</reference>
<name>A0A5N5ZSE7_9ACTN</name>